<keyword evidence="3 8" id="KW-0812">Transmembrane</keyword>
<dbReference type="Pfam" id="PF00571">
    <property type="entry name" value="CBS"/>
    <property type="match status" value="1"/>
</dbReference>
<dbReference type="InterPro" id="IPR046342">
    <property type="entry name" value="CBS_dom_sf"/>
</dbReference>
<dbReference type="PANTHER" id="PTHR43099">
    <property type="entry name" value="UPF0053 PROTEIN YRKA"/>
    <property type="match status" value="1"/>
</dbReference>
<keyword evidence="4" id="KW-0677">Repeat</keyword>
<evidence type="ECO:0000259" key="11">
    <source>
        <dbReference type="PROSITE" id="PS51846"/>
    </source>
</evidence>
<comment type="subcellular location">
    <subcellularLocation>
        <location evidence="1">Cell membrane</location>
        <topology evidence="1">Multi-pass membrane protein</topology>
    </subcellularLocation>
</comment>
<gene>
    <name evidence="12" type="ORF">BKA12_000483</name>
</gene>
<reference evidence="12 13" key="1">
    <citation type="submission" date="2020-08" db="EMBL/GenBank/DDBJ databases">
        <title>Sequencing the genomes of 1000 actinobacteria strains.</title>
        <authorList>
            <person name="Klenk H.-P."/>
        </authorList>
    </citation>
    <scope>NUCLEOTIDE SEQUENCE [LARGE SCALE GENOMIC DNA]</scope>
    <source>
        <strain evidence="12 13">DSM 23694</strain>
    </source>
</reference>
<evidence type="ECO:0000313" key="12">
    <source>
        <dbReference type="EMBL" id="MBB5597403.1"/>
    </source>
</evidence>
<protein>
    <submittedName>
        <fullName evidence="12">CBS domain containing-hemolysin-like protein</fullName>
    </submittedName>
</protein>
<evidence type="ECO:0000256" key="3">
    <source>
        <dbReference type="ARBA" id="ARBA00022692"/>
    </source>
</evidence>
<feature type="transmembrane region" description="Helical" evidence="9">
    <location>
        <begin position="98"/>
        <end position="119"/>
    </location>
</feature>
<keyword evidence="5 8" id="KW-1133">Transmembrane helix</keyword>
<evidence type="ECO:0000256" key="4">
    <source>
        <dbReference type="ARBA" id="ARBA00022737"/>
    </source>
</evidence>
<proteinExistence type="predicted"/>
<dbReference type="Gene3D" id="3.10.580.10">
    <property type="entry name" value="CBS-domain"/>
    <property type="match status" value="1"/>
</dbReference>
<dbReference type="AlphaFoldDB" id="A0A7W8Y9E9"/>
<dbReference type="PROSITE" id="PS51371">
    <property type="entry name" value="CBS"/>
    <property type="match status" value="2"/>
</dbReference>
<feature type="domain" description="CNNM transmembrane" evidence="11">
    <location>
        <begin position="1"/>
        <end position="202"/>
    </location>
</feature>
<dbReference type="EMBL" id="JACHBL010000001">
    <property type="protein sequence ID" value="MBB5597403.1"/>
    <property type="molecule type" value="Genomic_DNA"/>
</dbReference>
<evidence type="ECO:0000256" key="9">
    <source>
        <dbReference type="SAM" id="Phobius"/>
    </source>
</evidence>
<dbReference type="Pfam" id="PF01595">
    <property type="entry name" value="CNNM"/>
    <property type="match status" value="1"/>
</dbReference>
<keyword evidence="2" id="KW-1003">Cell membrane</keyword>
<dbReference type="SUPFAM" id="SSF54631">
    <property type="entry name" value="CBS-domain pair"/>
    <property type="match status" value="1"/>
</dbReference>
<dbReference type="InterPro" id="IPR000644">
    <property type="entry name" value="CBS_dom"/>
</dbReference>
<accession>A0A7W8Y9E9</accession>
<feature type="domain" description="CBS" evidence="10">
    <location>
        <begin position="220"/>
        <end position="280"/>
    </location>
</feature>
<keyword evidence="13" id="KW-1185">Reference proteome</keyword>
<dbReference type="RefSeq" id="WP_183640404.1">
    <property type="nucleotide sequence ID" value="NZ_JACHBL010000001.1"/>
</dbReference>
<name>A0A7W8Y9E9_9MICC</name>
<evidence type="ECO:0000256" key="1">
    <source>
        <dbReference type="ARBA" id="ARBA00004651"/>
    </source>
</evidence>
<dbReference type="PANTHER" id="PTHR43099:SF5">
    <property type="entry name" value="HLYC_CORC FAMILY TRANSPORTER"/>
    <property type="match status" value="1"/>
</dbReference>
<keyword evidence="7" id="KW-0129">CBS domain</keyword>
<evidence type="ECO:0000256" key="2">
    <source>
        <dbReference type="ARBA" id="ARBA00022475"/>
    </source>
</evidence>
<comment type="caution">
    <text evidence="12">The sequence shown here is derived from an EMBL/GenBank/DDBJ whole genome shotgun (WGS) entry which is preliminary data.</text>
</comment>
<sequence>MSDWTGIVWLVVLLFANAFFVAGEFAVMSARRSQIEPLAEAGNKRAMNALKAMENVSIMLAICQLGITVCSLLILNVAEPAIHHLFEVPLHMVGIPDAFVDTVAFLLALLIVTFLHVTFGEMVPKNMAVSVADKAVLLLATPLLWLSTITKPIVYSLNWIANHALRLMGIEPKDEVTSSYTIEEVQSIVEESTKHGTLEDDAGILSSALEFSDYTAENIMVKLDEVVTLPADTTPRSFEKAVGRTGFSRFVMLDEDDAFAGYLHLKDVLAIPDSLYGEPISVTRLRSMANLKANTEVEDALAVMQRTGSHVARVLGENNSTIGILFFEDVLEQLVGEIHDATQQQGLRRKNLAEHEEGANGNATATS</sequence>
<dbReference type="InterPro" id="IPR051676">
    <property type="entry name" value="UPF0053_domain"/>
</dbReference>
<dbReference type="InterPro" id="IPR002550">
    <property type="entry name" value="CNNM"/>
</dbReference>
<feature type="transmembrane region" description="Helical" evidence="9">
    <location>
        <begin position="6"/>
        <end position="27"/>
    </location>
</feature>
<feature type="transmembrane region" description="Helical" evidence="9">
    <location>
        <begin position="56"/>
        <end position="78"/>
    </location>
</feature>
<evidence type="ECO:0000259" key="10">
    <source>
        <dbReference type="PROSITE" id="PS51371"/>
    </source>
</evidence>
<dbReference type="CDD" id="cd04590">
    <property type="entry name" value="CBS_pair_CorC_HlyC_assoc"/>
    <property type="match status" value="1"/>
</dbReference>
<keyword evidence="6 8" id="KW-0472">Membrane</keyword>
<evidence type="ECO:0000313" key="13">
    <source>
        <dbReference type="Proteomes" id="UP000523863"/>
    </source>
</evidence>
<feature type="transmembrane region" description="Helical" evidence="9">
    <location>
        <begin position="131"/>
        <end position="148"/>
    </location>
</feature>
<organism evidence="12 13">
    <name type="scientific">Neomicrococcus lactis</name>
    <dbReference type="NCBI Taxonomy" id="732241"/>
    <lineage>
        <taxon>Bacteria</taxon>
        <taxon>Bacillati</taxon>
        <taxon>Actinomycetota</taxon>
        <taxon>Actinomycetes</taxon>
        <taxon>Micrococcales</taxon>
        <taxon>Micrococcaceae</taxon>
        <taxon>Neomicrococcus</taxon>
    </lineage>
</organism>
<evidence type="ECO:0000256" key="8">
    <source>
        <dbReference type="PROSITE-ProRule" id="PRU01193"/>
    </source>
</evidence>
<evidence type="ECO:0000256" key="7">
    <source>
        <dbReference type="PROSITE-ProRule" id="PRU00703"/>
    </source>
</evidence>
<dbReference type="PROSITE" id="PS51846">
    <property type="entry name" value="CNNM"/>
    <property type="match status" value="1"/>
</dbReference>
<feature type="domain" description="CBS" evidence="10">
    <location>
        <begin position="282"/>
        <end position="341"/>
    </location>
</feature>
<evidence type="ECO:0000256" key="5">
    <source>
        <dbReference type="ARBA" id="ARBA00022989"/>
    </source>
</evidence>
<dbReference type="InterPro" id="IPR044751">
    <property type="entry name" value="Ion_transp-like_CBS"/>
</dbReference>
<dbReference type="GO" id="GO:0005886">
    <property type="term" value="C:plasma membrane"/>
    <property type="evidence" value="ECO:0007669"/>
    <property type="project" value="UniProtKB-SubCell"/>
</dbReference>
<dbReference type="Proteomes" id="UP000523863">
    <property type="component" value="Unassembled WGS sequence"/>
</dbReference>
<evidence type="ECO:0000256" key="6">
    <source>
        <dbReference type="ARBA" id="ARBA00023136"/>
    </source>
</evidence>